<reference evidence="1" key="1">
    <citation type="submission" date="2021-06" db="EMBL/GenBank/DDBJ databases">
        <authorList>
            <person name="Kallberg Y."/>
            <person name="Tangrot J."/>
            <person name="Rosling A."/>
        </authorList>
    </citation>
    <scope>NUCLEOTIDE SEQUENCE</scope>
    <source>
        <strain evidence="1">IN212</strain>
    </source>
</reference>
<proteinExistence type="predicted"/>
<dbReference type="EMBL" id="CAJVPZ010008118">
    <property type="protein sequence ID" value="CAG8594531.1"/>
    <property type="molecule type" value="Genomic_DNA"/>
</dbReference>
<sequence>KLKAITNSDNDSISNFRSFKEITSIDESQFLLKPKRAENLFDRDQIKNQKKLMKI</sequence>
<keyword evidence="2" id="KW-1185">Reference proteome</keyword>
<protein>
    <submittedName>
        <fullName evidence="1">6825_t:CDS:1</fullName>
    </submittedName>
</protein>
<evidence type="ECO:0000313" key="1">
    <source>
        <dbReference type="EMBL" id="CAG8594531.1"/>
    </source>
</evidence>
<dbReference type="AlphaFoldDB" id="A0A9N9CBS6"/>
<feature type="non-terminal residue" evidence="1">
    <location>
        <position position="1"/>
    </location>
</feature>
<comment type="caution">
    <text evidence="1">The sequence shown here is derived from an EMBL/GenBank/DDBJ whole genome shotgun (WGS) entry which is preliminary data.</text>
</comment>
<organism evidence="1 2">
    <name type="scientific">Racocetra fulgida</name>
    <dbReference type="NCBI Taxonomy" id="60492"/>
    <lineage>
        <taxon>Eukaryota</taxon>
        <taxon>Fungi</taxon>
        <taxon>Fungi incertae sedis</taxon>
        <taxon>Mucoromycota</taxon>
        <taxon>Glomeromycotina</taxon>
        <taxon>Glomeromycetes</taxon>
        <taxon>Diversisporales</taxon>
        <taxon>Gigasporaceae</taxon>
        <taxon>Racocetra</taxon>
    </lineage>
</organism>
<dbReference type="Proteomes" id="UP000789396">
    <property type="component" value="Unassembled WGS sequence"/>
</dbReference>
<name>A0A9N9CBS6_9GLOM</name>
<accession>A0A9N9CBS6</accession>
<gene>
    <name evidence="1" type="ORF">RFULGI_LOCUS6362</name>
</gene>
<evidence type="ECO:0000313" key="2">
    <source>
        <dbReference type="Proteomes" id="UP000789396"/>
    </source>
</evidence>